<accession>A0A9E7MRC5</accession>
<dbReference type="EMBL" id="ON529855">
    <property type="protein sequence ID" value="USN14687.1"/>
    <property type="molecule type" value="Genomic_DNA"/>
</dbReference>
<evidence type="ECO:0000313" key="2">
    <source>
        <dbReference type="Proteomes" id="UP001057221"/>
    </source>
</evidence>
<protein>
    <submittedName>
        <fullName evidence="1">Uncharacterized protein</fullName>
    </submittedName>
</protein>
<dbReference type="Proteomes" id="UP001057221">
    <property type="component" value="Segment"/>
</dbReference>
<gene>
    <name evidence="1" type="ORF">DOMOVOI_02130</name>
</gene>
<organism evidence="1 2">
    <name type="scientific">Brevundimonas phage vB_BpoS-Domovoi</name>
    <dbReference type="NCBI Taxonomy" id="2948598"/>
    <lineage>
        <taxon>Viruses</taxon>
        <taxon>Duplodnaviria</taxon>
        <taxon>Heunggongvirae</taxon>
        <taxon>Uroviricota</taxon>
        <taxon>Caudoviricetes</taxon>
        <taxon>Jeanschmidtviridae</taxon>
        <taxon>Marchewkavirus</taxon>
        <taxon>Marchewkavirus domovoi</taxon>
    </lineage>
</organism>
<sequence length="260" mass="29459">MFERALAFHQEQIRQNQQVLDTDGNLYSDHHRETARKALEEHRAIWTELTQPISGVRAGKALDILNALLIDDRFESKRLDRLVEGMEKGSFSREEMDREIKMRDERAEAVQTALILLAEAAERPTLRHKKRGTTYAVHAVGMLQTERPLTDGAALTIYRDEIDGAWFLRPPAEMQDGRFASVGELPGDAAPEGHAVTLTFADMDDVSLTLTQDEIDLAETHATLSLGWDRTDNEDLWGDYVVRSVLYTDDRVSSLGLRRL</sequence>
<evidence type="ECO:0000313" key="1">
    <source>
        <dbReference type="EMBL" id="USN14687.1"/>
    </source>
</evidence>
<reference evidence="1 2" key="1">
    <citation type="submission" date="2022-05" db="EMBL/GenBank/DDBJ databases">
        <authorList>
            <person name="Friedrich I."/>
            <person name="Poehlein A."/>
            <person name="Schneider D."/>
            <person name="Hertel R."/>
            <person name="Daniel R."/>
        </authorList>
    </citation>
    <scope>NUCLEOTIDE SEQUENCE [LARGE SCALE GENOMIC DNA]</scope>
</reference>
<proteinExistence type="predicted"/>
<name>A0A9E7MRC5_9CAUD</name>
<keyword evidence="2" id="KW-1185">Reference proteome</keyword>